<dbReference type="Proteomes" id="UP000807716">
    <property type="component" value="Unassembled WGS sequence"/>
</dbReference>
<name>A0A9P6QF12_9FUNG</name>
<feature type="chain" id="PRO_5040275560" evidence="3">
    <location>
        <begin position="25"/>
        <end position="381"/>
    </location>
</feature>
<feature type="region of interest" description="Disordered" evidence="1">
    <location>
        <begin position="119"/>
        <end position="187"/>
    </location>
</feature>
<keyword evidence="2" id="KW-0812">Transmembrane</keyword>
<keyword evidence="2" id="KW-0472">Membrane</keyword>
<accession>A0A9P6QF12</accession>
<feature type="region of interest" description="Disordered" evidence="1">
    <location>
        <begin position="277"/>
        <end position="381"/>
    </location>
</feature>
<keyword evidence="2" id="KW-1133">Transmembrane helix</keyword>
<comment type="caution">
    <text evidence="4">The sequence shown here is derived from an EMBL/GenBank/DDBJ whole genome shotgun (WGS) entry which is preliminary data.</text>
</comment>
<feature type="compositionally biased region" description="Low complexity" evidence="1">
    <location>
        <begin position="325"/>
        <end position="336"/>
    </location>
</feature>
<proteinExistence type="predicted"/>
<feature type="transmembrane region" description="Helical" evidence="2">
    <location>
        <begin position="190"/>
        <end position="211"/>
    </location>
</feature>
<feature type="compositionally biased region" description="Low complexity" evidence="1">
    <location>
        <begin position="178"/>
        <end position="187"/>
    </location>
</feature>
<gene>
    <name evidence="4" type="ORF">DFQ27_009086</name>
</gene>
<reference evidence="4" key="1">
    <citation type="journal article" date="2020" name="Fungal Divers.">
        <title>Resolving the Mortierellaceae phylogeny through synthesis of multi-gene phylogenetics and phylogenomics.</title>
        <authorList>
            <person name="Vandepol N."/>
            <person name="Liber J."/>
            <person name="Desiro A."/>
            <person name="Na H."/>
            <person name="Kennedy M."/>
            <person name="Barry K."/>
            <person name="Grigoriev I.V."/>
            <person name="Miller A.N."/>
            <person name="O'Donnell K."/>
            <person name="Stajich J.E."/>
            <person name="Bonito G."/>
        </authorList>
    </citation>
    <scope>NUCLEOTIDE SEQUENCE</scope>
    <source>
        <strain evidence="4">BC1065</strain>
    </source>
</reference>
<evidence type="ECO:0000256" key="1">
    <source>
        <dbReference type="SAM" id="MobiDB-lite"/>
    </source>
</evidence>
<evidence type="ECO:0000256" key="3">
    <source>
        <dbReference type="SAM" id="SignalP"/>
    </source>
</evidence>
<dbReference type="OrthoDB" id="2445303at2759"/>
<evidence type="ECO:0000313" key="5">
    <source>
        <dbReference type="Proteomes" id="UP000807716"/>
    </source>
</evidence>
<feature type="region of interest" description="Disordered" evidence="1">
    <location>
        <begin position="218"/>
        <end position="265"/>
    </location>
</feature>
<feature type="signal peptide" evidence="3">
    <location>
        <begin position="1"/>
        <end position="24"/>
    </location>
</feature>
<evidence type="ECO:0000256" key="2">
    <source>
        <dbReference type="SAM" id="Phobius"/>
    </source>
</evidence>
<sequence>MRSLLSLTALGTTALLSVLSAVQGALQPGFCPDCQTFAQAMVPCGGTLTPAQVEINGNYDLQENLAKCQCTAVMQAMLWTCGRCEKANGHQINMPPPNAHRTQCVSKWGITAAAYDAPYDGPVVEGTETKTGSTTNPSTPPPTNGGNGGNGGSKTSDGGSSSTGGANIPSPSTDKSGDGSSESSGPNTTAIGISVGIIGVAIVGGLVAMAMMKRRRHRRHQPLELNPPPLSGFTNLDDQWEKPGHTSSLSGGGGGGGGGSGGSVIGAVEPSVAASRMPMQGRPEPFESRPYADQHQMPPIAYTGPHKHYDGYDGYDGYDNHHPGYDPNYYDPYNQHPYPPQHPQHPQHPSHPPHHDYYDPHGPQQYRNPKGPESVVSGGYV</sequence>
<keyword evidence="5" id="KW-1185">Reference proteome</keyword>
<dbReference type="EMBL" id="JAAAJB010000080">
    <property type="protein sequence ID" value="KAG0267182.1"/>
    <property type="molecule type" value="Genomic_DNA"/>
</dbReference>
<evidence type="ECO:0000313" key="4">
    <source>
        <dbReference type="EMBL" id="KAG0267182.1"/>
    </source>
</evidence>
<dbReference type="AlphaFoldDB" id="A0A9P6QF12"/>
<keyword evidence="3" id="KW-0732">Signal</keyword>
<feature type="compositionally biased region" description="Gly residues" evidence="1">
    <location>
        <begin position="250"/>
        <end position="264"/>
    </location>
</feature>
<protein>
    <submittedName>
        <fullName evidence="4">Uncharacterized protein</fullName>
    </submittedName>
</protein>
<organism evidence="4 5">
    <name type="scientific">Actinomortierella ambigua</name>
    <dbReference type="NCBI Taxonomy" id="1343610"/>
    <lineage>
        <taxon>Eukaryota</taxon>
        <taxon>Fungi</taxon>
        <taxon>Fungi incertae sedis</taxon>
        <taxon>Mucoromycota</taxon>
        <taxon>Mortierellomycotina</taxon>
        <taxon>Mortierellomycetes</taxon>
        <taxon>Mortierellales</taxon>
        <taxon>Mortierellaceae</taxon>
        <taxon>Actinomortierella</taxon>
    </lineage>
</organism>
<feature type="compositionally biased region" description="Low complexity" evidence="1">
    <location>
        <begin position="153"/>
        <end position="165"/>
    </location>
</feature>